<dbReference type="AlphaFoldDB" id="A0AAU9QLP7"/>
<proteinExistence type="predicted"/>
<reference evidence="1" key="1">
    <citation type="submission" date="2022-01" db="EMBL/GenBank/DDBJ databases">
        <authorList>
            <person name="Lagorce A."/>
        </authorList>
    </citation>
    <scope>NUCLEOTIDE SEQUENCE</scope>
    <source>
        <strain evidence="1">Th15_F1_A12</strain>
    </source>
</reference>
<dbReference type="Proteomes" id="UP001295462">
    <property type="component" value="Unassembled WGS sequence"/>
</dbReference>
<evidence type="ECO:0000313" key="1">
    <source>
        <dbReference type="EMBL" id="CAH1591237.1"/>
    </source>
</evidence>
<name>A0AAU9QLP7_9VIBR</name>
<evidence type="ECO:0000313" key="2">
    <source>
        <dbReference type="Proteomes" id="UP001295462"/>
    </source>
</evidence>
<comment type="caution">
    <text evidence="1">The sequence shown here is derived from an EMBL/GenBank/DDBJ whole genome shotgun (WGS) entry which is preliminary data.</text>
</comment>
<accession>A0AAU9QLP7</accession>
<protein>
    <submittedName>
        <fullName evidence="1">Uncharacterized protein</fullName>
    </submittedName>
</protein>
<dbReference type="EMBL" id="CAKMUD010000077">
    <property type="protein sequence ID" value="CAH1591237.1"/>
    <property type="molecule type" value="Genomic_DNA"/>
</dbReference>
<organism evidence="1 2">
    <name type="scientific">Vibrio jasicida</name>
    <dbReference type="NCBI Taxonomy" id="766224"/>
    <lineage>
        <taxon>Bacteria</taxon>
        <taxon>Pseudomonadati</taxon>
        <taxon>Pseudomonadota</taxon>
        <taxon>Gammaproteobacteria</taxon>
        <taxon>Vibrionales</taxon>
        <taxon>Vibrionaceae</taxon>
        <taxon>Vibrio</taxon>
    </lineage>
</organism>
<sequence length="42" mass="4569">MALNDFGVEASLPHTVLSFKLTLRASGIPAFSWSYDLLSGQK</sequence>
<gene>
    <name evidence="1" type="ORF">THF1A12_240002</name>
</gene>